<evidence type="ECO:0000313" key="3">
    <source>
        <dbReference type="Proteomes" id="UP000249789"/>
    </source>
</evidence>
<feature type="compositionally biased region" description="Low complexity" evidence="1">
    <location>
        <begin position="22"/>
        <end position="36"/>
    </location>
</feature>
<feature type="compositionally biased region" description="Low complexity" evidence="1">
    <location>
        <begin position="333"/>
        <end position="351"/>
    </location>
</feature>
<feature type="region of interest" description="Disordered" evidence="1">
    <location>
        <begin position="67"/>
        <end position="86"/>
    </location>
</feature>
<proteinExistence type="predicted"/>
<keyword evidence="3" id="KW-1185">Reference proteome</keyword>
<feature type="compositionally biased region" description="Basic residues" evidence="1">
    <location>
        <begin position="668"/>
        <end position="681"/>
    </location>
</feature>
<feature type="region of interest" description="Disordered" evidence="1">
    <location>
        <begin position="91"/>
        <end position="414"/>
    </location>
</feature>
<feature type="compositionally biased region" description="Pro residues" evidence="1">
    <location>
        <begin position="575"/>
        <end position="587"/>
    </location>
</feature>
<feature type="compositionally biased region" description="Basic and acidic residues" evidence="1">
    <location>
        <begin position="499"/>
        <end position="512"/>
    </location>
</feature>
<organism evidence="2 3">
    <name type="scientific">Aspergillus fijiensis CBS 313.89</name>
    <dbReference type="NCBI Taxonomy" id="1448319"/>
    <lineage>
        <taxon>Eukaryota</taxon>
        <taxon>Fungi</taxon>
        <taxon>Dikarya</taxon>
        <taxon>Ascomycota</taxon>
        <taxon>Pezizomycotina</taxon>
        <taxon>Eurotiomycetes</taxon>
        <taxon>Eurotiomycetidae</taxon>
        <taxon>Eurotiales</taxon>
        <taxon>Aspergillaceae</taxon>
        <taxon>Aspergillus</taxon>
    </lineage>
</organism>
<dbReference type="VEuPathDB" id="FungiDB:BO72DRAFT_194510"/>
<feature type="compositionally biased region" description="Polar residues" evidence="1">
    <location>
        <begin position="227"/>
        <end position="248"/>
    </location>
</feature>
<dbReference type="RefSeq" id="XP_040798803.1">
    <property type="nucleotide sequence ID" value="XM_040939560.1"/>
</dbReference>
<protein>
    <submittedName>
        <fullName evidence="2">Uncharacterized protein</fullName>
    </submittedName>
</protein>
<feature type="region of interest" description="Disordered" evidence="1">
    <location>
        <begin position="1"/>
        <end position="48"/>
    </location>
</feature>
<feature type="compositionally biased region" description="Basic residues" evidence="1">
    <location>
        <begin position="814"/>
        <end position="827"/>
    </location>
</feature>
<feature type="compositionally biased region" description="Basic and acidic residues" evidence="1">
    <location>
        <begin position="98"/>
        <end position="110"/>
    </location>
</feature>
<feature type="compositionally biased region" description="Polar residues" evidence="1">
    <location>
        <begin position="270"/>
        <end position="280"/>
    </location>
</feature>
<feature type="compositionally biased region" description="Basic and acidic residues" evidence="1">
    <location>
        <begin position="538"/>
        <end position="565"/>
    </location>
</feature>
<gene>
    <name evidence="2" type="ORF">BO72DRAFT_194510</name>
</gene>
<evidence type="ECO:0000256" key="1">
    <source>
        <dbReference type="SAM" id="MobiDB-lite"/>
    </source>
</evidence>
<dbReference type="EMBL" id="KZ824665">
    <property type="protein sequence ID" value="RAK74793.1"/>
    <property type="molecule type" value="Genomic_DNA"/>
</dbReference>
<feature type="compositionally biased region" description="Basic and acidic residues" evidence="1">
    <location>
        <begin position="712"/>
        <end position="725"/>
    </location>
</feature>
<feature type="compositionally biased region" description="Low complexity" evidence="1">
    <location>
        <begin position="476"/>
        <end position="490"/>
    </location>
</feature>
<sequence>MQRRTKSYDSLVAPSPIVPTCRSSSSTSRTGRYTMSPLSQEVRAESPALMLSDSKSDQMTDFLKYIETPSGAPQSTGARDIFRAGQRRLRQLAQRPRKNLDPKSKAEETARQLMALQEGGFLPSHVALSPKLAPKRSSHKQSLDSSRSSSRSISNLSFKSSSRRDVESIGQPWLSDPLQKKDKPDTQASHPSSLDLRELTSMVEAAVSCPAQPDDIDPPPYRPVEISEQSASRPNENRTSTLNPPSDQNTRRMEGIEEGDIAASRPDTDAPSQPTKGQSADSRRPSTESKASASGPVLASTQSTQTQPPPTLKLFPDTLPPRVSSKGAWRISGGRPAAPGGALPLAPAQRAMVDPVSECTKLEADSTSTERQPSTAPDNQNKGTSGEPQGKEGTDSSKSEPPKKSCRRPSSLPMCAIDAFPIPAPMRPLPSLPELGPAVTVHERTTSAQPASSTRLMLVGKRSTAENDIEINGEINGEPAGFAPNAPGPNTLVRTGPNRAERVMALKKRDVTTGRLYLNGLDPPEEGNEEEQPADALTPEHETSRDDENISDARRNIEHQPDCNKRYQRIVASEPPSPPPRSPPPMNPARHSTGQAGRQFSASSNRWDQGYSEELELQSKLNKTIGVQRSGSVHSSSTQERLAKEKSLKVRSESPLPSSDDDCTGASRRTRPAAGRRRRSRPTPLAFREQATNRPRSAKKSLSGHKIPLTPRDYRLHGFEGHSPESYHSQRTNQSQESRDARQSTQIIEALEERITHLERQNKILQAALLAALDVGTKQSLETVLGGLTTPPATATPGTGRSFSSETSTSVSTRARKSYSRRSKKPPFRPESWIASPGSSRRGSYGTDDSANVQELEDMMEDFDLDWMSEKSEA</sequence>
<name>A0A8G1VWZ2_9EURO</name>
<feature type="compositionally biased region" description="Polar residues" evidence="1">
    <location>
        <begin position="619"/>
        <end position="640"/>
    </location>
</feature>
<dbReference type="Proteomes" id="UP000249789">
    <property type="component" value="Unassembled WGS sequence"/>
</dbReference>
<feature type="compositionally biased region" description="Polar residues" evidence="1">
    <location>
        <begin position="726"/>
        <end position="736"/>
    </location>
</feature>
<feature type="compositionally biased region" description="Basic and acidic residues" evidence="1">
    <location>
        <begin position="389"/>
        <end position="403"/>
    </location>
</feature>
<dbReference type="OrthoDB" id="4188047at2759"/>
<feature type="compositionally biased region" description="Basic and acidic residues" evidence="1">
    <location>
        <begin position="641"/>
        <end position="652"/>
    </location>
</feature>
<evidence type="ECO:0000313" key="2">
    <source>
        <dbReference type="EMBL" id="RAK74793.1"/>
    </source>
</evidence>
<feature type="compositionally biased region" description="Low complexity" evidence="1">
    <location>
        <begin position="143"/>
        <end position="160"/>
    </location>
</feature>
<feature type="compositionally biased region" description="Low complexity" evidence="1">
    <location>
        <begin position="786"/>
        <end position="813"/>
    </location>
</feature>
<dbReference type="AlphaFoldDB" id="A0A8G1VWZ2"/>
<feature type="compositionally biased region" description="Acidic residues" evidence="1">
    <location>
        <begin position="855"/>
        <end position="867"/>
    </location>
</feature>
<feature type="region of interest" description="Disordered" evidence="1">
    <location>
        <begin position="786"/>
        <end position="874"/>
    </location>
</feature>
<feature type="compositionally biased region" description="Polar residues" evidence="1">
    <location>
        <begin position="837"/>
        <end position="853"/>
    </location>
</feature>
<accession>A0A8G1VWZ2</accession>
<feature type="compositionally biased region" description="Polar residues" evidence="1">
    <location>
        <begin position="365"/>
        <end position="387"/>
    </location>
</feature>
<dbReference type="GeneID" id="63856893"/>
<feature type="compositionally biased region" description="Acidic residues" evidence="1">
    <location>
        <begin position="523"/>
        <end position="533"/>
    </location>
</feature>
<feature type="compositionally biased region" description="Polar residues" evidence="1">
    <location>
        <begin position="590"/>
        <end position="607"/>
    </location>
</feature>
<reference evidence="2 3" key="1">
    <citation type="submission" date="2018-02" db="EMBL/GenBank/DDBJ databases">
        <title>The genomes of Aspergillus section Nigri reveals drivers in fungal speciation.</title>
        <authorList>
            <consortium name="DOE Joint Genome Institute"/>
            <person name="Vesth T.C."/>
            <person name="Nybo J."/>
            <person name="Theobald S."/>
            <person name="Brandl J."/>
            <person name="Frisvad J.C."/>
            <person name="Nielsen K.F."/>
            <person name="Lyhne E.K."/>
            <person name="Kogle M.E."/>
            <person name="Kuo A."/>
            <person name="Riley R."/>
            <person name="Clum A."/>
            <person name="Nolan M."/>
            <person name="Lipzen A."/>
            <person name="Salamov A."/>
            <person name="Henrissat B."/>
            <person name="Wiebenga A."/>
            <person name="De vries R.P."/>
            <person name="Grigoriev I.V."/>
            <person name="Mortensen U.H."/>
            <person name="Andersen M.R."/>
            <person name="Baker S.E."/>
        </authorList>
    </citation>
    <scope>NUCLEOTIDE SEQUENCE [LARGE SCALE GENOMIC DNA]</scope>
    <source>
        <strain evidence="2 3">CBS 313.89</strain>
    </source>
</reference>
<feature type="region of interest" description="Disordered" evidence="1">
    <location>
        <begin position="474"/>
        <end position="744"/>
    </location>
</feature>